<dbReference type="InterPro" id="IPR011050">
    <property type="entry name" value="Pectin_lyase_fold/virulence"/>
</dbReference>
<proteinExistence type="predicted"/>
<dbReference type="InterPro" id="IPR006626">
    <property type="entry name" value="PbH1"/>
</dbReference>
<keyword evidence="1" id="KW-0732">Signal</keyword>
<evidence type="ECO:0008006" key="3">
    <source>
        <dbReference type="Google" id="ProtNLM"/>
    </source>
</evidence>
<protein>
    <recommendedName>
        <fullName evidence="3">Right handed beta helix domain-containing protein</fullName>
    </recommendedName>
</protein>
<dbReference type="SMART" id="SM00710">
    <property type="entry name" value="PbH1"/>
    <property type="match status" value="4"/>
</dbReference>
<accession>A0A1X7T4V2</accession>
<dbReference type="AlphaFoldDB" id="A0A1X7T4V2"/>
<sequence length="485" mass="54155">MELCLFLQWLFLSSIALSLGNGEVFFVHPNNDPSQCPNDTHCYGINEYADGIPYNFMNDSIYYFLPGVHNLNRSINIEWGSNLTFQGKGMMMEGPHTTVMESPVVIKCISNATIAFGNCNNLLLSNLTIKNCGNYLYRNPGLIISASSAVLSYMSLQEIQWTSVQLNDVSDIMVNHSSFYKNDHSIEAFYNYDSLFHSSLTVNKCNFTEQNRGLYLRLDQNNVFVDVKVTDAYLYKSNFDCIVVISTTSQYNIHVDKLVGIGCHQVFSLKHNSTSFVHRPFIAITDSLFSQSSWRALMFFWYGSAVGTFHLNSTTLDNNLGTFGSALLIATDELLDTKKLLILLYNLTFDSNGVLPNVAIKQSLAVTLGLLNCGNINISNCTFSNNRGSALGLVNTIVTFFGDNYFINNAGRKGGGIIFIITSYIYLSPDAYLSFINNHADVTGGAINIYQPAVYYAHGFSVALCFFQFLGTKNKTYFYFDNNTA</sequence>
<evidence type="ECO:0000313" key="2">
    <source>
        <dbReference type="EnsemblMetazoa" id="Aqu2.1.09518_001"/>
    </source>
</evidence>
<feature type="signal peptide" evidence="1">
    <location>
        <begin position="1"/>
        <end position="22"/>
    </location>
</feature>
<feature type="chain" id="PRO_5012507859" description="Right handed beta helix domain-containing protein" evidence="1">
    <location>
        <begin position="23"/>
        <end position="485"/>
    </location>
</feature>
<dbReference type="InParanoid" id="A0A1X7T4V2"/>
<reference evidence="2" key="1">
    <citation type="submission" date="2017-05" db="UniProtKB">
        <authorList>
            <consortium name="EnsemblMetazoa"/>
        </authorList>
    </citation>
    <scope>IDENTIFICATION</scope>
</reference>
<name>A0A1X7T4V2_AMPQE</name>
<dbReference type="EnsemblMetazoa" id="Aqu2.1.09518_001">
    <property type="protein sequence ID" value="Aqu2.1.09518_001"/>
    <property type="gene ID" value="Aqu2.1.09518"/>
</dbReference>
<evidence type="ECO:0000256" key="1">
    <source>
        <dbReference type="SAM" id="SignalP"/>
    </source>
</evidence>
<organism evidence="2">
    <name type="scientific">Amphimedon queenslandica</name>
    <name type="common">Sponge</name>
    <dbReference type="NCBI Taxonomy" id="400682"/>
    <lineage>
        <taxon>Eukaryota</taxon>
        <taxon>Metazoa</taxon>
        <taxon>Porifera</taxon>
        <taxon>Demospongiae</taxon>
        <taxon>Heteroscleromorpha</taxon>
        <taxon>Haplosclerida</taxon>
        <taxon>Niphatidae</taxon>
        <taxon>Amphimedon</taxon>
    </lineage>
</organism>
<dbReference type="SUPFAM" id="SSF51126">
    <property type="entry name" value="Pectin lyase-like"/>
    <property type="match status" value="1"/>
</dbReference>